<dbReference type="EMBL" id="CCDP010000001">
    <property type="protein sequence ID" value="CDQ38528.1"/>
    <property type="molecule type" value="Genomic_DNA"/>
</dbReference>
<accession>A0A024Q7N2</accession>
<evidence type="ECO:0000313" key="2">
    <source>
        <dbReference type="Proteomes" id="UP000028875"/>
    </source>
</evidence>
<name>A0A024Q7N2_9BACI</name>
<proteinExistence type="predicted"/>
<protein>
    <submittedName>
        <fullName evidence="1">Uncharacterized protein</fullName>
    </submittedName>
</protein>
<dbReference type="STRING" id="1462526.BN990_00798"/>
<dbReference type="RefSeq" id="WP_021289584.1">
    <property type="nucleotide sequence ID" value="NZ_BNER01000001.1"/>
</dbReference>
<sequence>MIRNISISASKYLDDIINRLHLNGEFNLQELKRRPKRKLKNSIALLDLQAHGTMEALTRISGYDTK</sequence>
<organism evidence="1 2">
    <name type="scientific">Virgibacillus massiliensis</name>
    <dbReference type="NCBI Taxonomy" id="1462526"/>
    <lineage>
        <taxon>Bacteria</taxon>
        <taxon>Bacillati</taxon>
        <taxon>Bacillota</taxon>
        <taxon>Bacilli</taxon>
        <taxon>Bacillales</taxon>
        <taxon>Bacillaceae</taxon>
        <taxon>Virgibacillus</taxon>
    </lineage>
</organism>
<comment type="caution">
    <text evidence="1">The sequence shown here is derived from an EMBL/GenBank/DDBJ whole genome shotgun (WGS) entry which is preliminary data.</text>
</comment>
<gene>
    <name evidence="1" type="ORF">BN990_00798</name>
</gene>
<dbReference type="AlphaFoldDB" id="A0A024Q7N2"/>
<reference evidence="2" key="2">
    <citation type="submission" date="2014-05" db="EMBL/GenBank/DDBJ databases">
        <title>Draft genome sequence of Virgibacillus massiliensis Vm-5.</title>
        <authorList>
            <person name="Khelaifia S."/>
            <person name="Croce O."/>
            <person name="Lagier J.C."/>
            <person name="Raoult D."/>
        </authorList>
    </citation>
    <scope>NUCLEOTIDE SEQUENCE [LARGE SCALE GENOMIC DNA]</scope>
    <source>
        <strain evidence="2">Vm-5</strain>
    </source>
</reference>
<reference evidence="1 2" key="1">
    <citation type="submission" date="2014-03" db="EMBL/GenBank/DDBJ databases">
        <authorList>
            <person name="Urmite Genomes U."/>
        </authorList>
    </citation>
    <scope>NUCLEOTIDE SEQUENCE [LARGE SCALE GENOMIC DNA]</scope>
    <source>
        <strain evidence="1 2">Vm-5</strain>
    </source>
</reference>
<evidence type="ECO:0000313" key="1">
    <source>
        <dbReference type="EMBL" id="CDQ38528.1"/>
    </source>
</evidence>
<dbReference type="Proteomes" id="UP000028875">
    <property type="component" value="Unassembled WGS sequence"/>
</dbReference>
<keyword evidence="2" id="KW-1185">Reference proteome</keyword>